<feature type="transmembrane region" description="Helical" evidence="1">
    <location>
        <begin position="246"/>
        <end position="263"/>
    </location>
</feature>
<keyword evidence="1" id="KW-0812">Transmembrane</keyword>
<name>A0ABR8NWS3_9GAMM</name>
<comment type="caution">
    <text evidence="2">The sequence shown here is derived from an EMBL/GenBank/DDBJ whole genome shotgun (WGS) entry which is preliminary data.</text>
</comment>
<evidence type="ECO:0000313" key="3">
    <source>
        <dbReference type="Proteomes" id="UP000604161"/>
    </source>
</evidence>
<dbReference type="EMBL" id="JACYFC010000002">
    <property type="protein sequence ID" value="MBD5770504.1"/>
    <property type="molecule type" value="Genomic_DNA"/>
</dbReference>
<sequence length="427" mass="49464">MKLDVEVLDTSIEVRTTVTKNKESLLEMFIFLPTDMAIRERDIPASVLLDSKASRYHYSVSKSKFPLLKLKAEKPGSKSDFPVFLKAFKLKLSKMIQDITASNAKTKNREFLEVAESLLSDLRSTPTTDFNLKDFCSADELCSYYAEQMTLTYYDKCQKRKVSGVNFDELVSFVSEEREYRKQKYGLKSKEAQYMRKKEDLFCKSINISQQNRALGLMREQIAFSISAFLSMSLTTLIVFYFQRGYGTVSFAVFMALCVSYIFKDRFKELFRNYVAKKMGKGKFSVKSTLIDSEEQVVAHCYDLAEFTTPDEDILAIRGKGKFTKKEEGEVVLYYKKKYDANDSFLNGFSQLRDTMNINLNTLLELLPDTTLRYSSFEKGALVKRKFSRLHDLNIIVRLNSKKIERYRLKVSHSNIEKLEFVKWSAS</sequence>
<accession>A0ABR8NWS3</accession>
<dbReference type="Proteomes" id="UP000604161">
    <property type="component" value="Unassembled WGS sequence"/>
</dbReference>
<evidence type="ECO:0000256" key="1">
    <source>
        <dbReference type="SAM" id="Phobius"/>
    </source>
</evidence>
<reference evidence="2 3" key="1">
    <citation type="submission" date="2020-09" db="EMBL/GenBank/DDBJ databases">
        <title>Marinomonas sp. nov., isolated from the cysticercosis algae of Qingdao, China.</title>
        <authorList>
            <person name="Sun X."/>
        </authorList>
    </citation>
    <scope>NUCLEOTIDE SEQUENCE [LARGE SCALE GENOMIC DNA]</scope>
    <source>
        <strain evidence="2 3">SM2066</strain>
    </source>
</reference>
<keyword evidence="1" id="KW-1133">Transmembrane helix</keyword>
<protein>
    <submittedName>
        <fullName evidence="2">Uncharacterized protein</fullName>
    </submittedName>
</protein>
<organism evidence="2 3">
    <name type="scientific">Marinomonas colpomeniae</name>
    <dbReference type="NCBI Taxonomy" id="2774408"/>
    <lineage>
        <taxon>Bacteria</taxon>
        <taxon>Pseudomonadati</taxon>
        <taxon>Pseudomonadota</taxon>
        <taxon>Gammaproteobacteria</taxon>
        <taxon>Oceanospirillales</taxon>
        <taxon>Oceanospirillaceae</taxon>
        <taxon>Marinomonas</taxon>
    </lineage>
</organism>
<dbReference type="RefSeq" id="WP_191593900.1">
    <property type="nucleotide sequence ID" value="NZ_JACYFC010000002.1"/>
</dbReference>
<evidence type="ECO:0000313" key="2">
    <source>
        <dbReference type="EMBL" id="MBD5770504.1"/>
    </source>
</evidence>
<keyword evidence="3" id="KW-1185">Reference proteome</keyword>
<proteinExistence type="predicted"/>
<keyword evidence="1" id="KW-0472">Membrane</keyword>
<gene>
    <name evidence="2" type="ORF">IF202_05540</name>
</gene>
<feature type="transmembrane region" description="Helical" evidence="1">
    <location>
        <begin position="222"/>
        <end position="240"/>
    </location>
</feature>